<dbReference type="PANTHER" id="PTHR43652">
    <property type="entry name" value="BASIC AMINO ACID ANTIPORTER YFCC-RELATED"/>
    <property type="match status" value="1"/>
</dbReference>
<comment type="caution">
    <text evidence="7">The sequence shown here is derived from an EMBL/GenBank/DDBJ whole genome shotgun (WGS) entry which is preliminary data.</text>
</comment>
<evidence type="ECO:0000313" key="8">
    <source>
        <dbReference type="Proteomes" id="UP000253792"/>
    </source>
</evidence>
<dbReference type="InterPro" id="IPR051679">
    <property type="entry name" value="DASS-Related_Transporters"/>
</dbReference>
<evidence type="ECO:0000256" key="5">
    <source>
        <dbReference type="ARBA" id="ARBA00023136"/>
    </source>
</evidence>
<accession>A0A369L9P6</accession>
<feature type="transmembrane region" description="Helical" evidence="6">
    <location>
        <begin position="139"/>
        <end position="163"/>
    </location>
</feature>
<keyword evidence="3 6" id="KW-0812">Transmembrane</keyword>
<feature type="transmembrane region" description="Helical" evidence="6">
    <location>
        <begin position="374"/>
        <end position="398"/>
    </location>
</feature>
<evidence type="ECO:0000256" key="4">
    <source>
        <dbReference type="ARBA" id="ARBA00022989"/>
    </source>
</evidence>
<dbReference type="Pfam" id="PF03606">
    <property type="entry name" value="DcuC"/>
    <property type="match status" value="1"/>
</dbReference>
<feature type="transmembrane region" description="Helical" evidence="6">
    <location>
        <begin position="200"/>
        <end position="226"/>
    </location>
</feature>
<evidence type="ECO:0008006" key="9">
    <source>
        <dbReference type="Google" id="ProtNLM"/>
    </source>
</evidence>
<gene>
    <name evidence="7" type="ORF">C1880_06905</name>
</gene>
<reference evidence="7 8" key="1">
    <citation type="journal article" date="2018" name="Elife">
        <title>Discovery and characterization of a prevalent human gut bacterial enzyme sufficient for the inactivation of a family of plant toxins.</title>
        <authorList>
            <person name="Koppel N."/>
            <person name="Bisanz J.E."/>
            <person name="Pandelia M.E."/>
            <person name="Turnbaugh P.J."/>
            <person name="Balskus E.P."/>
        </authorList>
    </citation>
    <scope>NUCLEOTIDE SEQUENCE [LARGE SCALE GENOMIC DNA]</scope>
    <source>
        <strain evidence="8">anaerobia AP69FAA</strain>
    </source>
</reference>
<feature type="transmembrane region" description="Helical" evidence="6">
    <location>
        <begin position="233"/>
        <end position="252"/>
    </location>
</feature>
<protein>
    <recommendedName>
        <fullName evidence="9">YfcC family protein</fullName>
    </recommendedName>
</protein>
<feature type="transmembrane region" description="Helical" evidence="6">
    <location>
        <begin position="444"/>
        <end position="466"/>
    </location>
</feature>
<feature type="transmembrane region" description="Helical" evidence="6">
    <location>
        <begin position="503"/>
        <end position="525"/>
    </location>
</feature>
<keyword evidence="8" id="KW-1185">Reference proteome</keyword>
<organism evidence="7 8">
    <name type="scientific">Senegalimassilia anaerobia</name>
    <dbReference type="NCBI Taxonomy" id="1473216"/>
    <lineage>
        <taxon>Bacteria</taxon>
        <taxon>Bacillati</taxon>
        <taxon>Actinomycetota</taxon>
        <taxon>Coriobacteriia</taxon>
        <taxon>Coriobacteriales</taxon>
        <taxon>Coriobacteriaceae</taxon>
        <taxon>Senegalimassilia</taxon>
    </lineage>
</organism>
<dbReference type="RefSeq" id="WP_114620828.1">
    <property type="nucleotide sequence ID" value="NZ_PPTP01000005.1"/>
</dbReference>
<proteinExistence type="predicted"/>
<dbReference type="InterPro" id="IPR018385">
    <property type="entry name" value="C4_dicarb_anaerob_car-like"/>
</dbReference>
<evidence type="ECO:0000256" key="6">
    <source>
        <dbReference type="SAM" id="Phobius"/>
    </source>
</evidence>
<comment type="subcellular location">
    <subcellularLocation>
        <location evidence="1">Cell membrane</location>
        <topology evidence="1">Multi-pass membrane protein</topology>
    </subcellularLocation>
</comment>
<dbReference type="GO" id="GO:0005886">
    <property type="term" value="C:plasma membrane"/>
    <property type="evidence" value="ECO:0007669"/>
    <property type="project" value="UniProtKB-SubCell"/>
</dbReference>
<keyword evidence="4 6" id="KW-1133">Transmembrane helix</keyword>
<dbReference type="OrthoDB" id="9342495at2"/>
<feature type="transmembrane region" description="Helical" evidence="6">
    <location>
        <begin position="258"/>
        <end position="278"/>
    </location>
</feature>
<dbReference type="AlphaFoldDB" id="A0A369L9P6"/>
<dbReference type="EMBL" id="PPTP01000005">
    <property type="protein sequence ID" value="RDB55407.1"/>
    <property type="molecule type" value="Genomic_DNA"/>
</dbReference>
<dbReference type="PANTHER" id="PTHR43652:SF6">
    <property type="entry name" value="ARGININE REPRESSOR"/>
    <property type="match status" value="1"/>
</dbReference>
<keyword evidence="5 6" id="KW-0472">Membrane</keyword>
<feature type="transmembrane region" description="Helical" evidence="6">
    <location>
        <begin position="344"/>
        <end position="362"/>
    </location>
</feature>
<dbReference type="Proteomes" id="UP000253792">
    <property type="component" value="Unassembled WGS sequence"/>
</dbReference>
<evidence type="ECO:0000313" key="7">
    <source>
        <dbReference type="EMBL" id="RDB55407.1"/>
    </source>
</evidence>
<feature type="transmembrane region" description="Helical" evidence="6">
    <location>
        <begin position="322"/>
        <end position="338"/>
    </location>
</feature>
<evidence type="ECO:0000256" key="1">
    <source>
        <dbReference type="ARBA" id="ARBA00004651"/>
    </source>
</evidence>
<feature type="transmembrane region" description="Helical" evidence="6">
    <location>
        <begin position="418"/>
        <end position="437"/>
    </location>
</feature>
<evidence type="ECO:0000256" key="2">
    <source>
        <dbReference type="ARBA" id="ARBA00022475"/>
    </source>
</evidence>
<feature type="transmembrane region" description="Helical" evidence="6">
    <location>
        <begin position="26"/>
        <end position="49"/>
    </location>
</feature>
<sequence length="526" mass="56477">MSTEAAAVDSAGGPVVKKKTKRKKKLSFPTAFTILFVLTIIAVVATSFVPAGQYAKLQYVADSNVLTVTSPQGEISEVPATQDELDQLGVQIDIEQFTGGSITKAISIPGTYEQLQAQPKGIADVTQAMVSGTIDGVDIMVFILVLGGLIGVVNATGAFESGLMALTKKTKGHEFLLVFLVALLMVLGGTSCGLEEEAVAFYPILVPVFLALGYDSIVCVGAIFLAGSMGTTFSTINPFSVVIASNAAGINFMEGFEWRVGGCIVGAVVVISYLYWYCKKIKANPEASYTYEDREHFAQLFNVERGETAAAHAEGFSLRKKAILVLFISAFVLMVYGVMNLHWWFPQMAAMFLAISIIIMFISGTDEKTVVNAFINGASSLVGVSLIIGLARGINLIMEEGLISDTLLFWSSNAVQGMAGPAFILIMMLLFFLLGFVVPSSSGLAVLAMPIMAPLADTVGIDRYSIVCAYQWGQYAMLYLAPTGLVLATLTMLDMKYSKWFKFVWPIVVFTLVFGGILLCAQVMLA</sequence>
<keyword evidence="2" id="KW-1003">Cell membrane</keyword>
<name>A0A369L9P6_9ACTN</name>
<evidence type="ECO:0000256" key="3">
    <source>
        <dbReference type="ARBA" id="ARBA00022692"/>
    </source>
</evidence>
<feature type="transmembrane region" description="Helical" evidence="6">
    <location>
        <begin position="472"/>
        <end position="491"/>
    </location>
</feature>
<feature type="transmembrane region" description="Helical" evidence="6">
    <location>
        <begin position="175"/>
        <end position="194"/>
    </location>
</feature>